<evidence type="ECO:0000313" key="1">
    <source>
        <dbReference type="EMBL" id="KKN68755.1"/>
    </source>
</evidence>
<comment type="caution">
    <text evidence="1">The sequence shown here is derived from an EMBL/GenBank/DDBJ whole genome shotgun (WGS) entry which is preliminary data.</text>
</comment>
<reference evidence="1" key="1">
    <citation type="journal article" date="2015" name="Nature">
        <title>Complex archaea that bridge the gap between prokaryotes and eukaryotes.</title>
        <authorList>
            <person name="Spang A."/>
            <person name="Saw J.H."/>
            <person name="Jorgensen S.L."/>
            <person name="Zaremba-Niedzwiedzka K."/>
            <person name="Martijn J."/>
            <person name="Lind A.E."/>
            <person name="van Eijk R."/>
            <person name="Schleper C."/>
            <person name="Guy L."/>
            <person name="Ettema T.J."/>
        </authorList>
    </citation>
    <scope>NUCLEOTIDE SEQUENCE</scope>
</reference>
<organism evidence="1">
    <name type="scientific">marine sediment metagenome</name>
    <dbReference type="NCBI Taxonomy" id="412755"/>
    <lineage>
        <taxon>unclassified sequences</taxon>
        <taxon>metagenomes</taxon>
        <taxon>ecological metagenomes</taxon>
    </lineage>
</organism>
<accession>A0A0F9SIH6</accession>
<gene>
    <name evidence="1" type="ORF">LCGC14_0447750</name>
</gene>
<protein>
    <submittedName>
        <fullName evidence="1">Uncharacterized protein</fullName>
    </submittedName>
</protein>
<name>A0A0F9SIH6_9ZZZZ</name>
<proteinExistence type="predicted"/>
<sequence>MACITEDSSKKIGGYDKWEVENAVRTMREAAEIEAKPKFLAVVVKEMNREADKLEDKADLLVKTSAKLKKVFGKKKDASV</sequence>
<dbReference type="EMBL" id="LAZR01000440">
    <property type="protein sequence ID" value="KKN68755.1"/>
    <property type="molecule type" value="Genomic_DNA"/>
</dbReference>
<dbReference type="AlphaFoldDB" id="A0A0F9SIH6"/>